<dbReference type="HAMAP" id="MF_00173">
    <property type="entry name" value="Arg_repressor"/>
    <property type="match status" value="1"/>
</dbReference>
<comment type="pathway">
    <text evidence="7">Amino-acid biosynthesis; L-arginine biosynthesis [regulation].</text>
</comment>
<dbReference type="InterPro" id="IPR020899">
    <property type="entry name" value="Arg_repress_C"/>
</dbReference>
<dbReference type="RefSeq" id="WP_249284810.1">
    <property type="nucleotide sequence ID" value="NZ_JACRSO010000002.1"/>
</dbReference>
<dbReference type="InterPro" id="IPR036251">
    <property type="entry name" value="Arg_repress_C_sf"/>
</dbReference>
<evidence type="ECO:0000256" key="3">
    <source>
        <dbReference type="ARBA" id="ARBA00022490"/>
    </source>
</evidence>
<dbReference type="GO" id="GO:0005737">
    <property type="term" value="C:cytoplasm"/>
    <property type="evidence" value="ECO:0007669"/>
    <property type="project" value="UniProtKB-SubCell"/>
</dbReference>
<organism evidence="11 12">
    <name type="scientific">Luoshenia tenuis</name>
    <dbReference type="NCBI Taxonomy" id="2763654"/>
    <lineage>
        <taxon>Bacteria</taxon>
        <taxon>Bacillati</taxon>
        <taxon>Bacillota</taxon>
        <taxon>Clostridia</taxon>
        <taxon>Christensenellales</taxon>
        <taxon>Christensenellaceae</taxon>
        <taxon>Luoshenia</taxon>
    </lineage>
</organism>
<dbReference type="Proteomes" id="UP000654279">
    <property type="component" value="Unassembled WGS sequence"/>
</dbReference>
<evidence type="ECO:0000313" key="12">
    <source>
        <dbReference type="Proteomes" id="UP000654279"/>
    </source>
</evidence>
<dbReference type="GO" id="GO:0006526">
    <property type="term" value="P:L-arginine biosynthetic process"/>
    <property type="evidence" value="ECO:0007669"/>
    <property type="project" value="UniProtKB-KW"/>
</dbReference>
<comment type="subcellular location">
    <subcellularLocation>
        <location evidence="1 7">Cytoplasm</location>
    </subcellularLocation>
</comment>
<dbReference type="NCBIfam" id="TIGR01529">
    <property type="entry name" value="argR_whole"/>
    <property type="match status" value="1"/>
</dbReference>
<keyword evidence="7" id="KW-0678">Repressor</keyword>
<evidence type="ECO:0000259" key="10">
    <source>
        <dbReference type="Pfam" id="PF02863"/>
    </source>
</evidence>
<comment type="caution">
    <text evidence="11">The sequence shown here is derived from an EMBL/GenBank/DDBJ whole genome shotgun (WGS) entry which is preliminary data.</text>
</comment>
<accession>A0A926HIJ7</accession>
<keyword evidence="5 7" id="KW-0238">DNA-binding</keyword>
<dbReference type="GO" id="GO:0051259">
    <property type="term" value="P:protein complex oligomerization"/>
    <property type="evidence" value="ECO:0007669"/>
    <property type="project" value="InterPro"/>
</dbReference>
<dbReference type="InterPro" id="IPR020900">
    <property type="entry name" value="Arg_repress_DNA-bd"/>
</dbReference>
<evidence type="ECO:0000313" key="11">
    <source>
        <dbReference type="EMBL" id="MBC8528857.1"/>
    </source>
</evidence>
<name>A0A926HIJ7_9FIRM</name>
<reference evidence="11" key="1">
    <citation type="submission" date="2020-08" db="EMBL/GenBank/DDBJ databases">
        <title>Genome public.</title>
        <authorList>
            <person name="Liu C."/>
            <person name="Sun Q."/>
        </authorList>
    </citation>
    <scope>NUCLEOTIDE SEQUENCE</scope>
    <source>
        <strain evidence="11">NSJ-44</strain>
    </source>
</reference>
<dbReference type="PANTHER" id="PTHR34471">
    <property type="entry name" value="ARGININE REPRESSOR"/>
    <property type="match status" value="1"/>
</dbReference>
<dbReference type="GO" id="GO:0003677">
    <property type="term" value="F:DNA binding"/>
    <property type="evidence" value="ECO:0007669"/>
    <property type="project" value="UniProtKB-KW"/>
</dbReference>
<dbReference type="InterPro" id="IPR036388">
    <property type="entry name" value="WH-like_DNA-bd_sf"/>
</dbReference>
<dbReference type="SUPFAM" id="SSF55252">
    <property type="entry name" value="C-terminal domain of arginine repressor"/>
    <property type="match status" value="1"/>
</dbReference>
<feature type="domain" description="Arginine repressor C-terminal" evidence="10">
    <location>
        <begin position="79"/>
        <end position="145"/>
    </location>
</feature>
<evidence type="ECO:0000256" key="8">
    <source>
        <dbReference type="NCBIfam" id="TIGR01529"/>
    </source>
</evidence>
<dbReference type="Pfam" id="PF01316">
    <property type="entry name" value="Arg_repressor"/>
    <property type="match status" value="1"/>
</dbReference>
<dbReference type="SUPFAM" id="SSF46785">
    <property type="entry name" value="Winged helix' DNA-binding domain"/>
    <property type="match status" value="1"/>
</dbReference>
<evidence type="ECO:0000256" key="2">
    <source>
        <dbReference type="ARBA" id="ARBA00008316"/>
    </source>
</evidence>
<comment type="function">
    <text evidence="7">Regulates arginine biosynthesis genes.</text>
</comment>
<dbReference type="Pfam" id="PF02863">
    <property type="entry name" value="Arg_repressor_C"/>
    <property type="match status" value="1"/>
</dbReference>
<evidence type="ECO:0000259" key="9">
    <source>
        <dbReference type="Pfam" id="PF01316"/>
    </source>
</evidence>
<dbReference type="GO" id="GO:0003700">
    <property type="term" value="F:DNA-binding transcription factor activity"/>
    <property type="evidence" value="ECO:0007669"/>
    <property type="project" value="UniProtKB-UniRule"/>
</dbReference>
<evidence type="ECO:0000256" key="4">
    <source>
        <dbReference type="ARBA" id="ARBA00023015"/>
    </source>
</evidence>
<keyword evidence="6 7" id="KW-0804">Transcription</keyword>
<dbReference type="NCBIfam" id="NF001680">
    <property type="entry name" value="PRK00441.1"/>
    <property type="match status" value="1"/>
</dbReference>
<dbReference type="EMBL" id="JACRSO010000002">
    <property type="protein sequence ID" value="MBC8528857.1"/>
    <property type="molecule type" value="Genomic_DNA"/>
</dbReference>
<evidence type="ECO:0000256" key="1">
    <source>
        <dbReference type="ARBA" id="ARBA00004496"/>
    </source>
</evidence>
<dbReference type="InterPro" id="IPR001669">
    <property type="entry name" value="Arg_repress"/>
</dbReference>
<dbReference type="Gene3D" id="1.10.10.10">
    <property type="entry name" value="Winged helix-like DNA-binding domain superfamily/Winged helix DNA-binding domain"/>
    <property type="match status" value="1"/>
</dbReference>
<keyword evidence="3 7" id="KW-0963">Cytoplasm</keyword>
<keyword evidence="7" id="KW-0028">Amino-acid biosynthesis</keyword>
<keyword evidence="4 7" id="KW-0805">Transcription regulation</keyword>
<evidence type="ECO:0000256" key="6">
    <source>
        <dbReference type="ARBA" id="ARBA00023163"/>
    </source>
</evidence>
<protein>
    <recommendedName>
        <fullName evidence="7 8">Arginine repressor</fullName>
    </recommendedName>
</protein>
<keyword evidence="12" id="KW-1185">Reference proteome</keyword>
<dbReference type="Gene3D" id="3.30.1360.40">
    <property type="match status" value="1"/>
</dbReference>
<dbReference type="PANTHER" id="PTHR34471:SF1">
    <property type="entry name" value="ARGININE REPRESSOR"/>
    <property type="match status" value="1"/>
</dbReference>
<feature type="domain" description="Arginine repressor DNA-binding" evidence="9">
    <location>
        <begin position="2"/>
        <end position="65"/>
    </location>
</feature>
<evidence type="ECO:0000256" key="7">
    <source>
        <dbReference type="HAMAP-Rule" id="MF_00173"/>
    </source>
</evidence>
<dbReference type="PRINTS" id="PR01467">
    <property type="entry name" value="ARGREPRESSOR"/>
</dbReference>
<dbReference type="GO" id="GO:0034618">
    <property type="term" value="F:arginine binding"/>
    <property type="evidence" value="ECO:0007669"/>
    <property type="project" value="InterPro"/>
</dbReference>
<sequence>MKSGRHAMILDIIDKNDIETQEDLAEALRETGYEVTQATISRDIKELRLVKVLTPNNTYKYATVDKADKVMTNRFIRVFSEAVLSIVAANNLIIIKTLSGSAHAAGNTIDSMRWPEIVGSIAGDDTILVVAPDNDAAQVLVAKFKEMMK</sequence>
<comment type="similarity">
    <text evidence="2 7">Belongs to the ArgR family.</text>
</comment>
<dbReference type="AlphaFoldDB" id="A0A926HIJ7"/>
<keyword evidence="7" id="KW-0055">Arginine biosynthesis</keyword>
<gene>
    <name evidence="7" type="primary">argR</name>
    <name evidence="11" type="ORF">H8699_05410</name>
</gene>
<dbReference type="GO" id="GO:1900079">
    <property type="term" value="P:regulation of arginine biosynthetic process"/>
    <property type="evidence" value="ECO:0007669"/>
    <property type="project" value="UniProtKB-UniRule"/>
</dbReference>
<proteinExistence type="inferred from homology"/>
<evidence type="ECO:0000256" key="5">
    <source>
        <dbReference type="ARBA" id="ARBA00023125"/>
    </source>
</evidence>
<dbReference type="InterPro" id="IPR036390">
    <property type="entry name" value="WH_DNA-bd_sf"/>
</dbReference>